<organism evidence="1">
    <name type="scientific">uncultured Caudovirales phage</name>
    <dbReference type="NCBI Taxonomy" id="2100421"/>
    <lineage>
        <taxon>Viruses</taxon>
        <taxon>Duplodnaviria</taxon>
        <taxon>Heunggongvirae</taxon>
        <taxon>Uroviricota</taxon>
        <taxon>Caudoviricetes</taxon>
        <taxon>Peduoviridae</taxon>
        <taxon>Maltschvirus</taxon>
        <taxon>Maltschvirus maltsch</taxon>
    </lineage>
</organism>
<name>A0A6J5LDJ2_9CAUD</name>
<sequence length="64" mass="6430">MLDAFTKLIDAAAVDEIVVALAALGLYALYSGDNTLALVAASALAGALTPGRRVSSPQSNQPGE</sequence>
<evidence type="ECO:0000313" key="1">
    <source>
        <dbReference type="EMBL" id="CAB4132045.1"/>
    </source>
</evidence>
<protein>
    <submittedName>
        <fullName evidence="1">Uncharacterized protein</fullName>
    </submittedName>
</protein>
<reference evidence="1" key="1">
    <citation type="submission" date="2020-04" db="EMBL/GenBank/DDBJ databases">
        <authorList>
            <person name="Chiriac C."/>
            <person name="Salcher M."/>
            <person name="Ghai R."/>
            <person name="Kavagutti S V."/>
        </authorList>
    </citation>
    <scope>NUCLEOTIDE SEQUENCE</scope>
</reference>
<gene>
    <name evidence="1" type="ORF">UFOVP134_10</name>
</gene>
<accession>A0A6J5LDJ2</accession>
<proteinExistence type="predicted"/>
<dbReference type="EMBL" id="LR796258">
    <property type="protein sequence ID" value="CAB4132045.1"/>
    <property type="molecule type" value="Genomic_DNA"/>
</dbReference>